<protein>
    <submittedName>
        <fullName evidence="9">Uncharacterized protein</fullName>
    </submittedName>
</protein>
<evidence type="ECO:0000256" key="2">
    <source>
        <dbReference type="ARBA" id="ARBA00007353"/>
    </source>
</evidence>
<comment type="similarity">
    <text evidence="2">Belongs to the purine nucleoside phosphorylase YfiH/LACC1 family.</text>
</comment>
<keyword evidence="5" id="KW-0862">Zinc</keyword>
<dbReference type="InterPro" id="IPR038371">
    <property type="entry name" value="Cu_polyphenol_OxRdtase_sf"/>
</dbReference>
<dbReference type="AlphaFoldDB" id="X1RD90"/>
<comment type="catalytic activity">
    <reaction evidence="1">
        <text>inosine + phosphate = alpha-D-ribose 1-phosphate + hypoxanthine</text>
        <dbReference type="Rhea" id="RHEA:27646"/>
        <dbReference type="ChEBI" id="CHEBI:17368"/>
        <dbReference type="ChEBI" id="CHEBI:17596"/>
        <dbReference type="ChEBI" id="CHEBI:43474"/>
        <dbReference type="ChEBI" id="CHEBI:57720"/>
        <dbReference type="EC" id="2.4.2.1"/>
    </reaction>
    <physiologicalReaction direction="left-to-right" evidence="1">
        <dbReference type="Rhea" id="RHEA:27647"/>
    </physiologicalReaction>
</comment>
<keyword evidence="4" id="KW-0479">Metal-binding</keyword>
<dbReference type="InterPro" id="IPR003730">
    <property type="entry name" value="Cu_polyphenol_OxRdtase"/>
</dbReference>
<dbReference type="EMBL" id="BARW01014668">
    <property type="protein sequence ID" value="GAI78528.1"/>
    <property type="molecule type" value="Genomic_DNA"/>
</dbReference>
<evidence type="ECO:0000256" key="3">
    <source>
        <dbReference type="ARBA" id="ARBA00022679"/>
    </source>
</evidence>
<reference evidence="9" key="1">
    <citation type="journal article" date="2014" name="Front. Microbiol.">
        <title>High frequency of phylogenetically diverse reductive dehalogenase-homologous genes in deep subseafloor sedimentary metagenomes.</title>
        <authorList>
            <person name="Kawai M."/>
            <person name="Futagami T."/>
            <person name="Toyoda A."/>
            <person name="Takaki Y."/>
            <person name="Nishi S."/>
            <person name="Hori S."/>
            <person name="Arai W."/>
            <person name="Tsubouchi T."/>
            <person name="Morono Y."/>
            <person name="Uchiyama I."/>
            <person name="Ito T."/>
            <person name="Fujiyama A."/>
            <person name="Inagaki F."/>
            <person name="Takami H."/>
        </authorList>
    </citation>
    <scope>NUCLEOTIDE SEQUENCE</scope>
    <source>
        <strain evidence="9">Expedition CK06-06</strain>
    </source>
</reference>
<evidence type="ECO:0000256" key="6">
    <source>
        <dbReference type="ARBA" id="ARBA00047989"/>
    </source>
</evidence>
<comment type="caution">
    <text evidence="9">The sequence shown here is derived from an EMBL/GenBank/DDBJ whole genome shotgun (WGS) entry which is preliminary data.</text>
</comment>
<evidence type="ECO:0000256" key="4">
    <source>
        <dbReference type="ARBA" id="ARBA00022723"/>
    </source>
</evidence>
<evidence type="ECO:0000256" key="5">
    <source>
        <dbReference type="ARBA" id="ARBA00022833"/>
    </source>
</evidence>
<keyword evidence="3" id="KW-0808">Transferase</keyword>
<proteinExistence type="inferred from homology"/>
<dbReference type="Pfam" id="PF02578">
    <property type="entry name" value="Cu-oxidase_4"/>
    <property type="match status" value="1"/>
</dbReference>
<comment type="catalytic activity">
    <reaction evidence="8">
        <text>S-methyl-5'-thioadenosine + phosphate = 5-(methylsulfanyl)-alpha-D-ribose 1-phosphate + adenine</text>
        <dbReference type="Rhea" id="RHEA:11852"/>
        <dbReference type="ChEBI" id="CHEBI:16708"/>
        <dbReference type="ChEBI" id="CHEBI:17509"/>
        <dbReference type="ChEBI" id="CHEBI:43474"/>
        <dbReference type="ChEBI" id="CHEBI:58533"/>
        <dbReference type="EC" id="2.4.2.28"/>
    </reaction>
    <physiologicalReaction direction="left-to-right" evidence="8">
        <dbReference type="Rhea" id="RHEA:11853"/>
    </physiologicalReaction>
</comment>
<dbReference type="GO" id="GO:0046872">
    <property type="term" value="F:metal ion binding"/>
    <property type="evidence" value="ECO:0007669"/>
    <property type="project" value="UniProtKB-KW"/>
</dbReference>
<dbReference type="GO" id="GO:0017061">
    <property type="term" value="F:S-methyl-5-thioadenosine phosphorylase activity"/>
    <property type="evidence" value="ECO:0007669"/>
    <property type="project" value="UniProtKB-EC"/>
</dbReference>
<comment type="catalytic activity">
    <reaction evidence="6">
        <text>adenosine + H2O + H(+) = inosine + NH4(+)</text>
        <dbReference type="Rhea" id="RHEA:24408"/>
        <dbReference type="ChEBI" id="CHEBI:15377"/>
        <dbReference type="ChEBI" id="CHEBI:15378"/>
        <dbReference type="ChEBI" id="CHEBI:16335"/>
        <dbReference type="ChEBI" id="CHEBI:17596"/>
        <dbReference type="ChEBI" id="CHEBI:28938"/>
        <dbReference type="EC" id="3.5.4.4"/>
    </reaction>
    <physiologicalReaction direction="left-to-right" evidence="6">
        <dbReference type="Rhea" id="RHEA:24409"/>
    </physiologicalReaction>
</comment>
<name>X1RD90_9ZZZZ</name>
<dbReference type="SUPFAM" id="SSF64438">
    <property type="entry name" value="CNF1/YfiH-like putative cysteine hydrolases"/>
    <property type="match status" value="1"/>
</dbReference>
<dbReference type="Gene3D" id="3.60.140.10">
    <property type="entry name" value="CNF1/YfiH-like putative cysteine hydrolases"/>
    <property type="match status" value="1"/>
</dbReference>
<evidence type="ECO:0000256" key="7">
    <source>
        <dbReference type="ARBA" id="ARBA00048968"/>
    </source>
</evidence>
<organism evidence="9">
    <name type="scientific">marine sediment metagenome</name>
    <dbReference type="NCBI Taxonomy" id="412755"/>
    <lineage>
        <taxon>unclassified sequences</taxon>
        <taxon>metagenomes</taxon>
        <taxon>ecological metagenomes</taxon>
    </lineage>
</organism>
<evidence type="ECO:0000313" key="9">
    <source>
        <dbReference type="EMBL" id="GAI78528.1"/>
    </source>
</evidence>
<evidence type="ECO:0000256" key="1">
    <source>
        <dbReference type="ARBA" id="ARBA00000553"/>
    </source>
</evidence>
<feature type="non-terminal residue" evidence="9">
    <location>
        <position position="108"/>
    </location>
</feature>
<dbReference type="InterPro" id="IPR011324">
    <property type="entry name" value="Cytotoxic_necrot_fac-like_cat"/>
</dbReference>
<comment type="catalytic activity">
    <reaction evidence="7">
        <text>adenosine + phosphate = alpha-D-ribose 1-phosphate + adenine</text>
        <dbReference type="Rhea" id="RHEA:27642"/>
        <dbReference type="ChEBI" id="CHEBI:16335"/>
        <dbReference type="ChEBI" id="CHEBI:16708"/>
        <dbReference type="ChEBI" id="CHEBI:43474"/>
        <dbReference type="ChEBI" id="CHEBI:57720"/>
        <dbReference type="EC" id="2.4.2.1"/>
    </reaction>
    <physiologicalReaction direction="left-to-right" evidence="7">
        <dbReference type="Rhea" id="RHEA:27643"/>
    </physiologicalReaction>
</comment>
<sequence length="108" mass="12177">MNQDFELKELGQIKYFSCKELDNTNLVVDAFTTRTSGVSRAPFNNLNLSYNVGDKEGRVAENRKIILDVLNIDYGNTVSAQQVHKDKITLVRNEDKSKGAFKYSKGIS</sequence>
<accession>X1RD90</accession>
<evidence type="ECO:0000256" key="8">
    <source>
        <dbReference type="ARBA" id="ARBA00049893"/>
    </source>
</evidence>
<gene>
    <name evidence="9" type="ORF">S12H4_25938</name>
</gene>